<feature type="domain" description="DUF7725" evidence="3">
    <location>
        <begin position="573"/>
        <end position="645"/>
    </location>
</feature>
<gene>
    <name evidence="4" type="ORF">MA16_Dca003469</name>
</gene>
<dbReference type="Pfam" id="PF24851">
    <property type="entry name" value="DUF7725"/>
    <property type="match status" value="1"/>
</dbReference>
<evidence type="ECO:0000313" key="4">
    <source>
        <dbReference type="EMBL" id="PKU74266.1"/>
    </source>
</evidence>
<dbReference type="Proteomes" id="UP000233837">
    <property type="component" value="Unassembled WGS sequence"/>
</dbReference>
<accession>A0A2I0WF20</accession>
<feature type="compositionally biased region" description="Polar residues" evidence="2">
    <location>
        <begin position="695"/>
        <end position="715"/>
    </location>
</feature>
<dbReference type="PANTHER" id="PTHR35766">
    <property type="entry name" value="OS08G0543600 PROTEIN"/>
    <property type="match status" value="1"/>
</dbReference>
<reference evidence="4 5" key="2">
    <citation type="journal article" date="2017" name="Nature">
        <title>The Apostasia genome and the evolution of orchids.</title>
        <authorList>
            <person name="Zhang G.Q."/>
            <person name="Liu K.W."/>
            <person name="Li Z."/>
            <person name="Lohaus R."/>
            <person name="Hsiao Y.Y."/>
            <person name="Niu S.C."/>
            <person name="Wang J.Y."/>
            <person name="Lin Y.C."/>
            <person name="Xu Q."/>
            <person name="Chen L.J."/>
            <person name="Yoshida K."/>
            <person name="Fujiwara S."/>
            <person name="Wang Z.W."/>
            <person name="Zhang Y.Q."/>
            <person name="Mitsuda N."/>
            <person name="Wang M."/>
            <person name="Liu G.H."/>
            <person name="Pecoraro L."/>
            <person name="Huang H.X."/>
            <person name="Xiao X.J."/>
            <person name="Lin M."/>
            <person name="Wu X.Y."/>
            <person name="Wu W.L."/>
            <person name="Chen Y.Y."/>
            <person name="Chang S.B."/>
            <person name="Sakamoto S."/>
            <person name="Ohme-Takagi M."/>
            <person name="Yagi M."/>
            <person name="Zeng S.J."/>
            <person name="Shen C.Y."/>
            <person name="Yeh C.M."/>
            <person name="Luo Y.B."/>
            <person name="Tsai W.C."/>
            <person name="Van de Peer Y."/>
            <person name="Liu Z.J."/>
        </authorList>
    </citation>
    <scope>NUCLEOTIDE SEQUENCE [LARGE SCALE GENOMIC DNA]</scope>
    <source>
        <tissue evidence="4">The whole plant</tissue>
    </source>
</reference>
<evidence type="ECO:0000256" key="1">
    <source>
        <dbReference type="SAM" id="Coils"/>
    </source>
</evidence>
<feature type="region of interest" description="Disordered" evidence="2">
    <location>
        <begin position="1"/>
        <end position="23"/>
    </location>
</feature>
<feature type="coiled-coil region" evidence="1">
    <location>
        <begin position="77"/>
        <end position="229"/>
    </location>
</feature>
<keyword evidence="1" id="KW-0175">Coiled coil</keyword>
<evidence type="ECO:0000256" key="2">
    <source>
        <dbReference type="SAM" id="MobiDB-lite"/>
    </source>
</evidence>
<evidence type="ECO:0000313" key="5">
    <source>
        <dbReference type="Proteomes" id="UP000233837"/>
    </source>
</evidence>
<sequence length="771" mass="85939">MEATVSNGGSLPVPSAQHPPRKEWRTVSEHSFHNNGGEEMEHVKFGQSDERTIYEEVTGPLDVDFCSITIDGGGLTDKTLQGRLQEVSRQREELEHLETELRAQAIARTETMEMQRRYQSQIREHVDATAQLKDLIKQKEQEISELKATLEEKDRELRSVKIDNEAVWAKEDLLREQNKELATFRRELDNSEVERAQLVKQIHDLQEHVREKESQFLALEEQLRVARETVLYKDEQLREAQAWIARVQVDALQSTTNQSLQAELQERTEQFNQYWIALQRQFVEMERHHIQTIQQLHLELAEARGKSEIYKDGFLMAHENSTDSSSHLQKKGHQMNTTNDGIINSALTHPSNGKFSTSSSSINTEHASSVPVFPPPLGIGTFVPGGQVAAFRPFVMHPQGVPHSPSSTNSIISQSYLGNVLPTSPVPAQQLWLNHQVMLNQSKCNTSQLEPNQVGSDSHFSCQLSSDGKVLQEYHLNSQNNQQQSSFPAINGSNEEIQDYSIASFNESQELVTTSSQQCLASIIDAEAAPSIVVGSNSAAEYNRAKLVSSETTIPTTHESSSVTTSKTMDHALLDERALLACIVRAIPAGSDGRIRISTTLPNRLGKMLAPLHWHDYKKHYGKLDDFVSHHPELFVIEGDFIHLREGAQEIISATAAVAKVAAAAAASSVSYSSLVPSVAVTPVSQTNRHKKSSVESNNTQASYNSFPVNLKSPHQPQNGISFKIVQEIPDETFSNKIKNSYGMNGLSNVRHVFGGKQQERSSGTGLISRR</sequence>
<protein>
    <recommendedName>
        <fullName evidence="3">DUF7725 domain-containing protein</fullName>
    </recommendedName>
</protein>
<proteinExistence type="predicted"/>
<dbReference type="AlphaFoldDB" id="A0A2I0WF20"/>
<feature type="region of interest" description="Disordered" evidence="2">
    <location>
        <begin position="683"/>
        <end position="715"/>
    </location>
</feature>
<evidence type="ECO:0000259" key="3">
    <source>
        <dbReference type="Pfam" id="PF24851"/>
    </source>
</evidence>
<dbReference type="InterPro" id="IPR056142">
    <property type="entry name" value="DUF7725"/>
</dbReference>
<organism evidence="4 5">
    <name type="scientific">Dendrobium catenatum</name>
    <dbReference type="NCBI Taxonomy" id="906689"/>
    <lineage>
        <taxon>Eukaryota</taxon>
        <taxon>Viridiplantae</taxon>
        <taxon>Streptophyta</taxon>
        <taxon>Embryophyta</taxon>
        <taxon>Tracheophyta</taxon>
        <taxon>Spermatophyta</taxon>
        <taxon>Magnoliopsida</taxon>
        <taxon>Liliopsida</taxon>
        <taxon>Asparagales</taxon>
        <taxon>Orchidaceae</taxon>
        <taxon>Epidendroideae</taxon>
        <taxon>Malaxideae</taxon>
        <taxon>Dendrobiinae</taxon>
        <taxon>Dendrobium</taxon>
    </lineage>
</organism>
<dbReference type="EMBL" id="KZ502674">
    <property type="protein sequence ID" value="PKU74266.1"/>
    <property type="molecule type" value="Genomic_DNA"/>
</dbReference>
<name>A0A2I0WF20_9ASPA</name>
<dbReference type="PANTHER" id="PTHR35766:SF1">
    <property type="entry name" value="OS08G0543600 PROTEIN"/>
    <property type="match status" value="1"/>
</dbReference>
<keyword evidence="5" id="KW-1185">Reference proteome</keyword>
<reference evidence="4 5" key="1">
    <citation type="journal article" date="2016" name="Sci. Rep.">
        <title>The Dendrobium catenatum Lindl. genome sequence provides insights into polysaccharide synthase, floral development and adaptive evolution.</title>
        <authorList>
            <person name="Zhang G.Q."/>
            <person name="Xu Q."/>
            <person name="Bian C."/>
            <person name="Tsai W.C."/>
            <person name="Yeh C.M."/>
            <person name="Liu K.W."/>
            <person name="Yoshida K."/>
            <person name="Zhang L.S."/>
            <person name="Chang S.B."/>
            <person name="Chen F."/>
            <person name="Shi Y."/>
            <person name="Su Y.Y."/>
            <person name="Zhang Y.Q."/>
            <person name="Chen L.J."/>
            <person name="Yin Y."/>
            <person name="Lin M."/>
            <person name="Huang H."/>
            <person name="Deng H."/>
            <person name="Wang Z.W."/>
            <person name="Zhu S.L."/>
            <person name="Zhao X."/>
            <person name="Deng C."/>
            <person name="Niu S.C."/>
            <person name="Huang J."/>
            <person name="Wang M."/>
            <person name="Liu G.H."/>
            <person name="Yang H.J."/>
            <person name="Xiao X.J."/>
            <person name="Hsiao Y.Y."/>
            <person name="Wu W.L."/>
            <person name="Chen Y.Y."/>
            <person name="Mitsuda N."/>
            <person name="Ohme-Takagi M."/>
            <person name="Luo Y.B."/>
            <person name="Van de Peer Y."/>
            <person name="Liu Z.J."/>
        </authorList>
    </citation>
    <scope>NUCLEOTIDE SEQUENCE [LARGE SCALE GENOMIC DNA]</scope>
    <source>
        <tissue evidence="4">The whole plant</tissue>
    </source>
</reference>